<evidence type="ECO:0000313" key="1">
    <source>
        <dbReference type="EMBL" id="UNZ00814.1"/>
    </source>
</evidence>
<proteinExistence type="predicted"/>
<dbReference type="Gene3D" id="3.40.50.1000">
    <property type="entry name" value="HAD superfamily/HAD-like"/>
    <property type="match status" value="1"/>
</dbReference>
<dbReference type="Gene3D" id="1.10.150.240">
    <property type="entry name" value="Putative phosphatase, domain 2"/>
    <property type="match status" value="1"/>
</dbReference>
<dbReference type="InterPro" id="IPR023198">
    <property type="entry name" value="PGP-like_dom2"/>
</dbReference>
<dbReference type="GO" id="GO:0016798">
    <property type="term" value="F:hydrolase activity, acting on glycosyl bonds"/>
    <property type="evidence" value="ECO:0007669"/>
    <property type="project" value="UniProtKB-KW"/>
</dbReference>
<dbReference type="InterPro" id="IPR036412">
    <property type="entry name" value="HAD-like_sf"/>
</dbReference>
<protein>
    <submittedName>
        <fullName evidence="1">Glycosyl hydrolase</fullName>
        <ecNumber evidence="1">3.2.1.-</ecNumber>
    </submittedName>
</protein>
<dbReference type="EMBL" id="CP094298">
    <property type="protein sequence ID" value="UNZ00814.1"/>
    <property type="molecule type" value="Genomic_DNA"/>
</dbReference>
<sequence>MVTTSPQQGPFALSHGATAHRSALITAETRPSPLIRYHALIVGIEGVVTDTARIHAGAWQRTFDTFFRRAEHLPRHITRPFDPDGDFRRFFQGRARADGVQAFLSARGIPPPEDEGAWAPASRTVRTLVAQEDRLFDAYMQRHGVPVWPDSLRLVGAMRRHAVPVAAVSASRRAHALLAAAGVQHRFDAVVDGRDRARPRHSAGPDPALLREAVRRLRATPLRTAVVVAAPAWVTAARRCGFGLVVGLDREGRAEYAGELYERGAGHVVGGLAELIPAT</sequence>
<evidence type="ECO:0000313" key="2">
    <source>
        <dbReference type="Proteomes" id="UP000829494"/>
    </source>
</evidence>
<dbReference type="EC" id="3.2.1.-" evidence="1"/>
<dbReference type="Pfam" id="PF00702">
    <property type="entry name" value="Hydrolase"/>
    <property type="match status" value="1"/>
</dbReference>
<name>A0ABY3YT24_STRRM</name>
<dbReference type="InterPro" id="IPR023214">
    <property type="entry name" value="HAD_sf"/>
</dbReference>
<keyword evidence="1" id="KW-0378">Hydrolase</keyword>
<dbReference type="SUPFAM" id="SSF56784">
    <property type="entry name" value="HAD-like"/>
    <property type="match status" value="1"/>
</dbReference>
<organism evidence="1 2">
    <name type="scientific">Streptomyces rimosus subsp. rimosus</name>
    <dbReference type="NCBI Taxonomy" id="132474"/>
    <lineage>
        <taxon>Bacteria</taxon>
        <taxon>Bacillati</taxon>
        <taxon>Actinomycetota</taxon>
        <taxon>Actinomycetes</taxon>
        <taxon>Kitasatosporales</taxon>
        <taxon>Streptomycetaceae</taxon>
        <taxon>Streptomyces</taxon>
    </lineage>
</organism>
<accession>A0ABY3YT24</accession>
<dbReference type="Proteomes" id="UP000829494">
    <property type="component" value="Chromosome"/>
</dbReference>
<keyword evidence="1" id="KW-0326">Glycosidase</keyword>
<keyword evidence="2" id="KW-1185">Reference proteome</keyword>
<dbReference type="GeneID" id="66860103"/>
<dbReference type="RefSeq" id="WP_003980525.1">
    <property type="nucleotide sequence ID" value="NZ_CP094298.1"/>
</dbReference>
<reference evidence="1 2" key="1">
    <citation type="submission" date="2022-03" db="EMBL/GenBank/DDBJ databases">
        <title>Complete genome of Streptomyces rimosus ssp. rimosus R7 (=ATCC 10970).</title>
        <authorList>
            <person name="Beganovic S."/>
            <person name="Ruckert C."/>
            <person name="Busche T."/>
            <person name="Kalinowski J."/>
            <person name="Wittmann C."/>
        </authorList>
    </citation>
    <scope>NUCLEOTIDE SEQUENCE [LARGE SCALE GENOMIC DNA]</scope>
    <source>
        <strain evidence="1 2">R7</strain>
    </source>
</reference>
<gene>
    <name evidence="1" type="ORF">SRIMR7_01515</name>
</gene>